<feature type="compositionally biased region" description="Basic residues" evidence="6">
    <location>
        <begin position="145"/>
        <end position="161"/>
    </location>
</feature>
<comment type="similarity">
    <text evidence="2">Belongs to the CorA metal ion transporter (MIT) (TC 1.A.35) family.</text>
</comment>
<proteinExistence type="inferred from homology"/>
<evidence type="ECO:0000313" key="9">
    <source>
        <dbReference type="Proteomes" id="UP000001744"/>
    </source>
</evidence>
<dbReference type="RefSeq" id="XP_002174658.1">
    <property type="nucleotide sequence ID" value="XM_002174622.2"/>
</dbReference>
<dbReference type="PANTHER" id="PTHR21535:SF55">
    <property type="entry name" value="MAGNESIUM TRANSPORTER ALR1-RELATED"/>
    <property type="match status" value="1"/>
</dbReference>
<dbReference type="FunFam" id="1.20.58.340:FF:000027">
    <property type="entry name" value="CorA family metal ion transporter (Eurofung)"/>
    <property type="match status" value="1"/>
</dbReference>
<dbReference type="InterPro" id="IPR044089">
    <property type="entry name" value="Alr1-like"/>
</dbReference>
<dbReference type="SUPFAM" id="SSF143865">
    <property type="entry name" value="CorA soluble domain-like"/>
    <property type="match status" value="1"/>
</dbReference>
<evidence type="ECO:0000256" key="7">
    <source>
        <dbReference type="SAM" id="Phobius"/>
    </source>
</evidence>
<feature type="region of interest" description="Disordered" evidence="6">
    <location>
        <begin position="1"/>
        <end position="107"/>
    </location>
</feature>
<feature type="compositionally biased region" description="Polar residues" evidence="6">
    <location>
        <begin position="282"/>
        <end position="306"/>
    </location>
</feature>
<dbReference type="VEuPathDB" id="FungiDB:SJAG_03516"/>
<name>B6K4F8_SCHJY</name>
<reference evidence="8 9" key="1">
    <citation type="journal article" date="2011" name="Science">
        <title>Comparative functional genomics of the fission yeasts.</title>
        <authorList>
            <person name="Rhind N."/>
            <person name="Chen Z."/>
            <person name="Yassour M."/>
            <person name="Thompson D.A."/>
            <person name="Haas B.J."/>
            <person name="Habib N."/>
            <person name="Wapinski I."/>
            <person name="Roy S."/>
            <person name="Lin M.F."/>
            <person name="Heiman D.I."/>
            <person name="Young S.K."/>
            <person name="Furuya K."/>
            <person name="Guo Y."/>
            <person name="Pidoux A."/>
            <person name="Chen H.M."/>
            <person name="Robbertse B."/>
            <person name="Goldberg J.M."/>
            <person name="Aoki K."/>
            <person name="Bayne E.H."/>
            <person name="Berlin A.M."/>
            <person name="Desjardins C.A."/>
            <person name="Dobbs E."/>
            <person name="Dukaj L."/>
            <person name="Fan L."/>
            <person name="FitzGerald M.G."/>
            <person name="French C."/>
            <person name="Gujja S."/>
            <person name="Hansen K."/>
            <person name="Keifenheim D."/>
            <person name="Levin J.Z."/>
            <person name="Mosher R.A."/>
            <person name="Mueller C.A."/>
            <person name="Pfiffner J."/>
            <person name="Priest M."/>
            <person name="Russ C."/>
            <person name="Smialowska A."/>
            <person name="Swoboda P."/>
            <person name="Sykes S.M."/>
            <person name="Vaughn M."/>
            <person name="Vengrova S."/>
            <person name="Yoder R."/>
            <person name="Zeng Q."/>
            <person name="Allshire R."/>
            <person name="Baulcombe D."/>
            <person name="Birren B.W."/>
            <person name="Brown W."/>
            <person name="Ekwall K."/>
            <person name="Kellis M."/>
            <person name="Leatherwood J."/>
            <person name="Levin H."/>
            <person name="Margalit H."/>
            <person name="Martienssen R."/>
            <person name="Nieduszynski C.A."/>
            <person name="Spatafora J.W."/>
            <person name="Friedman N."/>
            <person name="Dalgaard J.Z."/>
            <person name="Baumann P."/>
            <person name="Niki H."/>
            <person name="Regev A."/>
            <person name="Nusbaum C."/>
        </authorList>
    </citation>
    <scope>NUCLEOTIDE SEQUENCE [LARGE SCALE GENOMIC DNA]</scope>
    <source>
        <strain evidence="9">yFS275 / FY16936</strain>
    </source>
</reference>
<keyword evidence="4 7" id="KW-1133">Transmembrane helix</keyword>
<comment type="subcellular location">
    <subcellularLocation>
        <location evidence="1">Membrane</location>
        <topology evidence="1">Multi-pass membrane protein</topology>
    </subcellularLocation>
</comment>
<dbReference type="Gene3D" id="1.20.58.340">
    <property type="entry name" value="Magnesium transport protein CorA, transmembrane region"/>
    <property type="match status" value="2"/>
</dbReference>
<feature type="compositionally biased region" description="Basic and acidic residues" evidence="6">
    <location>
        <begin position="377"/>
        <end position="386"/>
    </location>
</feature>
<dbReference type="Pfam" id="PF01544">
    <property type="entry name" value="CorA"/>
    <property type="match status" value="1"/>
</dbReference>
<organism evidence="8 9">
    <name type="scientific">Schizosaccharomyces japonicus (strain yFS275 / FY16936)</name>
    <name type="common">Fission yeast</name>
    <dbReference type="NCBI Taxonomy" id="402676"/>
    <lineage>
        <taxon>Eukaryota</taxon>
        <taxon>Fungi</taxon>
        <taxon>Dikarya</taxon>
        <taxon>Ascomycota</taxon>
        <taxon>Taphrinomycotina</taxon>
        <taxon>Schizosaccharomycetes</taxon>
        <taxon>Schizosaccharomycetales</taxon>
        <taxon>Schizosaccharomycetaceae</taxon>
        <taxon>Schizosaccharomyces</taxon>
    </lineage>
</organism>
<dbReference type="HOGENOM" id="CLU_007127_10_1_1"/>
<sequence>MDSEAIAQGTLLHGEHGASSSSIPLPPTSGSVQEKTVDGSVGQNDKTTVDRKKGLPLETIITDSEASVRDKSVEGSASLGEPVLPPMAPITAETTESANAMEAKESLVSQDALGASAALNSDSLSSSLPNPVLSSPGKFEDARSFHHSHLHRHHPRQHRSSQHSTASVKFDKSSEKSGRRSKGSRSYYSSRHHHTRRSHASKGQPIPGQSPTNAADTSSQLRLPAYQGASSPRSHPGLGRRSSSSSTSSISSISTMSPEDSSSMSLSSSSSSSSSSGSLSDQLQFQLSRVEQSRMRQGSLVSNRYQDGNEHDYDEKSCLTVPEATQEGRRDSIVRGSYASASEKPLKSPRPKNATVSTTQAPSAPGDDGNNSDSEGSESHAESHADSEDDNVEEDVCFPMQEEAAIVNGIDFDELDAFAAEELSNQAAGIAAMRSRKYSVNKPFEPHWRDLSPQRNSTTVSTNTGDAEKPMLKHFSSRSSVLSDTDEDVHRFSLFSSEENETIHAGTIGDLLEDNVSSFRSLLSPVKGTWWLDCLNPTDAEMRMLSKAFSLHPLTAEDIRVQETREKVELFKSYYFVCFRSFVQNPDSEDYLEPLNMYIIVFREGLLTFHFDSTNHPAAVRRRARQLRDYVNVSSDWLCYALIDDITDGFAPLIHGIETETEAIEDAVLIGRLEDSREMLRRIGECRKKAMGMFRLLYGKADVIKMLAKRCNEQWHIAPTGEIGLYLGDIQDHLVTMTSNLSQFEKILSRTHSNYLAQLTSNSIDENSRMNSALGKITLLGTLLLPMNVITGLFGMNVPVPGGSTTNLGWFFGILGAIVALAVFGWYAAYRFRMF</sequence>
<gene>
    <name evidence="8" type="ORF">SJAG_03516</name>
</gene>
<dbReference type="PANTHER" id="PTHR21535">
    <property type="entry name" value="MAGNESIUM AND COBALT TRANSPORT PROTEIN/MITOCHONDRIAL IMPORT INNER MEMBRANE TRANSLOCASE SUBUNIT TIM8"/>
    <property type="match status" value="1"/>
</dbReference>
<keyword evidence="3 7" id="KW-0812">Transmembrane</keyword>
<accession>B6K4F8</accession>
<dbReference type="AlphaFoldDB" id="B6K4F8"/>
<dbReference type="Gene3D" id="3.30.460.20">
    <property type="entry name" value="CorA soluble domain-like"/>
    <property type="match status" value="1"/>
</dbReference>
<dbReference type="CDD" id="cd12829">
    <property type="entry name" value="Alr1p-like"/>
    <property type="match status" value="1"/>
</dbReference>
<dbReference type="InterPro" id="IPR045861">
    <property type="entry name" value="CorA_cytoplasmic_dom"/>
</dbReference>
<dbReference type="JaponicusDB" id="SJAG_03516"/>
<dbReference type="GO" id="GO:0010961">
    <property type="term" value="P:intracellular magnesium ion homeostasis"/>
    <property type="evidence" value="ECO:0000318"/>
    <property type="project" value="GO_Central"/>
</dbReference>
<feature type="compositionally biased region" description="Basic residues" evidence="6">
    <location>
        <begin position="190"/>
        <end position="200"/>
    </location>
</feature>
<feature type="compositionally biased region" description="Low complexity" evidence="6">
    <location>
        <begin position="121"/>
        <end position="137"/>
    </location>
</feature>
<keyword evidence="9" id="KW-1185">Reference proteome</keyword>
<feature type="region of interest" description="Disordered" evidence="6">
    <location>
        <begin position="121"/>
        <end position="392"/>
    </location>
</feature>
<feature type="compositionally biased region" description="Polar residues" evidence="6">
    <location>
        <begin position="18"/>
        <end position="34"/>
    </location>
</feature>
<evidence type="ECO:0000256" key="3">
    <source>
        <dbReference type="ARBA" id="ARBA00022692"/>
    </source>
</evidence>
<dbReference type="OrthoDB" id="29879at2759"/>
<feature type="compositionally biased region" description="Basic and acidic residues" evidence="6">
    <location>
        <begin position="307"/>
        <end position="317"/>
    </location>
</feature>
<feature type="compositionally biased region" description="Basic and acidic residues" evidence="6">
    <location>
        <begin position="169"/>
        <end position="178"/>
    </location>
</feature>
<dbReference type="SUPFAM" id="SSF144083">
    <property type="entry name" value="Magnesium transport protein CorA, transmembrane region"/>
    <property type="match status" value="1"/>
</dbReference>
<dbReference type="STRING" id="402676.B6K4F8"/>
<feature type="transmembrane region" description="Helical" evidence="7">
    <location>
        <begin position="808"/>
        <end position="829"/>
    </location>
</feature>
<feature type="region of interest" description="Disordered" evidence="6">
    <location>
        <begin position="445"/>
        <end position="470"/>
    </location>
</feature>
<keyword evidence="5 7" id="KW-0472">Membrane</keyword>
<evidence type="ECO:0000256" key="6">
    <source>
        <dbReference type="SAM" id="MobiDB-lite"/>
    </source>
</evidence>
<dbReference type="GO" id="GO:0015095">
    <property type="term" value="F:magnesium ion transmembrane transporter activity"/>
    <property type="evidence" value="ECO:0000318"/>
    <property type="project" value="GO_Central"/>
</dbReference>
<dbReference type="InterPro" id="IPR002523">
    <property type="entry name" value="MgTranspt_CorA/ZnTranspt_ZntB"/>
</dbReference>
<evidence type="ECO:0000256" key="5">
    <source>
        <dbReference type="ARBA" id="ARBA00023136"/>
    </source>
</evidence>
<dbReference type="Proteomes" id="UP000001744">
    <property type="component" value="Unassembled WGS sequence"/>
</dbReference>
<evidence type="ECO:0000256" key="4">
    <source>
        <dbReference type="ARBA" id="ARBA00022989"/>
    </source>
</evidence>
<feature type="transmembrane region" description="Helical" evidence="7">
    <location>
        <begin position="777"/>
        <end position="796"/>
    </location>
</feature>
<dbReference type="GO" id="GO:0005886">
    <property type="term" value="C:plasma membrane"/>
    <property type="evidence" value="ECO:0000318"/>
    <property type="project" value="GO_Central"/>
</dbReference>
<feature type="compositionally biased region" description="Polar residues" evidence="6">
    <location>
        <begin position="453"/>
        <end position="465"/>
    </location>
</feature>
<dbReference type="EMBL" id="KE651167">
    <property type="protein sequence ID" value="EEB08365.1"/>
    <property type="molecule type" value="Genomic_DNA"/>
</dbReference>
<evidence type="ECO:0000313" key="8">
    <source>
        <dbReference type="EMBL" id="EEB08365.1"/>
    </source>
</evidence>
<dbReference type="eggNOG" id="ENOG502QPTQ">
    <property type="taxonomic scope" value="Eukaryota"/>
</dbReference>
<evidence type="ECO:0000256" key="2">
    <source>
        <dbReference type="ARBA" id="ARBA00009765"/>
    </source>
</evidence>
<dbReference type="InterPro" id="IPR045863">
    <property type="entry name" value="CorA_TM1_TM2"/>
</dbReference>
<protein>
    <submittedName>
        <fullName evidence="8">CorA family magnesium ion transporter</fullName>
    </submittedName>
</protein>
<evidence type="ECO:0000256" key="1">
    <source>
        <dbReference type="ARBA" id="ARBA00004141"/>
    </source>
</evidence>
<dbReference type="GeneID" id="7048774"/>
<feature type="compositionally biased region" description="Low complexity" evidence="6">
    <location>
        <begin position="230"/>
        <end position="281"/>
    </location>
</feature>
<feature type="compositionally biased region" description="Polar residues" evidence="6">
    <location>
        <begin position="207"/>
        <end position="221"/>
    </location>
</feature>